<evidence type="ECO:0000313" key="2">
    <source>
        <dbReference type="EMBL" id="MBB1088818.1"/>
    </source>
</evidence>
<dbReference type="InterPro" id="IPR052022">
    <property type="entry name" value="26kDa_periplasmic_antigen"/>
</dbReference>
<feature type="chain" id="PRO_5031243913" evidence="1">
    <location>
        <begin position="23"/>
        <end position="239"/>
    </location>
</feature>
<dbReference type="GO" id="GO:0006974">
    <property type="term" value="P:DNA damage response"/>
    <property type="evidence" value="ECO:0007669"/>
    <property type="project" value="TreeGrafter"/>
</dbReference>
<proteinExistence type="predicted"/>
<protein>
    <submittedName>
        <fullName evidence="2">SIMPL domain-containing protein</fullName>
    </submittedName>
</protein>
<dbReference type="PANTHER" id="PTHR34387">
    <property type="entry name" value="SLR1258 PROTEIN"/>
    <property type="match status" value="1"/>
</dbReference>
<gene>
    <name evidence="2" type="ORF">H4F99_09975</name>
</gene>
<comment type="caution">
    <text evidence="2">The sequence shown here is derived from an EMBL/GenBank/DDBJ whole genome shotgun (WGS) entry which is preliminary data.</text>
</comment>
<dbReference type="Gene3D" id="3.30.110.170">
    <property type="entry name" value="Protein of unknown function (DUF541), domain 1"/>
    <property type="match status" value="1"/>
</dbReference>
<feature type="signal peptide" evidence="1">
    <location>
        <begin position="1"/>
        <end position="22"/>
    </location>
</feature>
<dbReference type="EMBL" id="JACHTE010000006">
    <property type="protein sequence ID" value="MBB1088818.1"/>
    <property type="molecule type" value="Genomic_DNA"/>
</dbReference>
<keyword evidence="3" id="KW-1185">Reference proteome</keyword>
<dbReference type="Pfam" id="PF04402">
    <property type="entry name" value="SIMPL"/>
    <property type="match status" value="1"/>
</dbReference>
<name>A0A7W3YEU5_9GAMM</name>
<sequence>MRPSSCFILLPVLCLSLAAARAGTPLPDAPHIVVSGSGEVSVKPDAVTVTFEFRSLADAPLPAKQRVDAAVNRLLEGLPGFEVDEEDVVASSLDTGEEVDYDDEGNSVRKGYYARREVTATLRDLERFNAFRDSGLEAGATSISSVAFESSRADALRQEAKSKAVEDARREAGEMARSFGTTLGPVYSIDSVGSRVMDGYGGTSLDRIEVSGSRLDPGRYVQPTVEYSASVRAVFELQR</sequence>
<dbReference type="PANTHER" id="PTHR34387:SF1">
    <property type="entry name" value="PERIPLASMIC IMMUNOGENIC PROTEIN"/>
    <property type="match status" value="1"/>
</dbReference>
<evidence type="ECO:0000256" key="1">
    <source>
        <dbReference type="SAM" id="SignalP"/>
    </source>
</evidence>
<organism evidence="2 3">
    <name type="scientific">Marilutibacter penaei</name>
    <dbReference type="NCBI Taxonomy" id="2759900"/>
    <lineage>
        <taxon>Bacteria</taxon>
        <taxon>Pseudomonadati</taxon>
        <taxon>Pseudomonadota</taxon>
        <taxon>Gammaproteobacteria</taxon>
        <taxon>Lysobacterales</taxon>
        <taxon>Lysobacteraceae</taxon>
        <taxon>Marilutibacter</taxon>
    </lineage>
</organism>
<dbReference type="InterPro" id="IPR007497">
    <property type="entry name" value="SIMPL/DUF541"/>
</dbReference>
<dbReference type="Gene3D" id="3.30.70.2970">
    <property type="entry name" value="Protein of unknown function (DUF541), domain 2"/>
    <property type="match status" value="1"/>
</dbReference>
<dbReference type="RefSeq" id="WP_182669586.1">
    <property type="nucleotide sequence ID" value="NZ_JACHTE010000006.1"/>
</dbReference>
<accession>A0A7W3YEU5</accession>
<reference evidence="2 3" key="1">
    <citation type="submission" date="2020-07" db="EMBL/GenBank/DDBJ databases">
        <authorList>
            <person name="Xu S."/>
            <person name="Li A."/>
        </authorList>
    </citation>
    <scope>NUCLEOTIDE SEQUENCE [LARGE SCALE GENOMIC DNA]</scope>
    <source>
        <strain evidence="2 3">SG-8</strain>
    </source>
</reference>
<dbReference type="AlphaFoldDB" id="A0A7W3YEU5"/>
<dbReference type="Proteomes" id="UP000552587">
    <property type="component" value="Unassembled WGS sequence"/>
</dbReference>
<evidence type="ECO:0000313" key="3">
    <source>
        <dbReference type="Proteomes" id="UP000552587"/>
    </source>
</evidence>
<keyword evidence="1" id="KW-0732">Signal</keyword>